<evidence type="ECO:0000313" key="1">
    <source>
        <dbReference type="EMBL" id="CDK28295.1"/>
    </source>
</evidence>
<gene>
    <name evidence="1" type="ORF">KUCA_T00004277001</name>
</gene>
<dbReference type="SUPFAM" id="SSF82199">
    <property type="entry name" value="SET domain"/>
    <property type="match status" value="1"/>
</dbReference>
<protein>
    <recommendedName>
        <fullName evidence="3">SET domain-containing protein</fullName>
    </recommendedName>
</protein>
<dbReference type="OrthoDB" id="42889at2759"/>
<dbReference type="HOGENOM" id="CLU_030667_1_0_1"/>
<organism evidence="1 2">
    <name type="scientific">Kuraishia capsulata CBS 1993</name>
    <dbReference type="NCBI Taxonomy" id="1382522"/>
    <lineage>
        <taxon>Eukaryota</taxon>
        <taxon>Fungi</taxon>
        <taxon>Dikarya</taxon>
        <taxon>Ascomycota</taxon>
        <taxon>Saccharomycotina</taxon>
        <taxon>Pichiomycetes</taxon>
        <taxon>Pichiales</taxon>
        <taxon>Pichiaceae</taxon>
        <taxon>Kuraishia</taxon>
    </lineage>
</organism>
<keyword evidence="2" id="KW-1185">Reference proteome</keyword>
<reference evidence="1" key="2">
    <citation type="submission" date="2014-02" db="EMBL/GenBank/DDBJ databases">
        <title>Complete DNA sequence of /Kuraishia capsulata/ illustrates novel genomic features among budding yeasts (/Saccharomycotina/).</title>
        <authorList>
            <person name="Morales L."/>
            <person name="Noel B."/>
            <person name="Porcel B."/>
            <person name="Marcet-Houben M."/>
            <person name="Hullo M-F."/>
            <person name="Sacerdot C."/>
            <person name="Tekaia F."/>
            <person name="Leh-Louis V."/>
            <person name="Despons L."/>
            <person name="Khanna V."/>
            <person name="Aury J-M."/>
            <person name="Barbe V."/>
            <person name="Couloux A."/>
            <person name="Labadie K."/>
            <person name="Pelletier E."/>
            <person name="Souciet J-L."/>
            <person name="Boekhout T."/>
            <person name="Gabaldon T."/>
            <person name="Wincker P."/>
            <person name="Dujon B."/>
        </authorList>
    </citation>
    <scope>NUCLEOTIDE SEQUENCE</scope>
    <source>
        <strain evidence="1">CBS 1993</strain>
    </source>
</reference>
<dbReference type="GO" id="GO:0005634">
    <property type="term" value="C:nucleus"/>
    <property type="evidence" value="ECO:0007669"/>
    <property type="project" value="TreeGrafter"/>
</dbReference>
<dbReference type="Gene3D" id="3.90.1410.10">
    <property type="entry name" value="set domain protein methyltransferase, domain 1"/>
    <property type="match status" value="1"/>
</dbReference>
<dbReference type="Proteomes" id="UP000019384">
    <property type="component" value="Unassembled WGS sequence"/>
</dbReference>
<evidence type="ECO:0000313" key="2">
    <source>
        <dbReference type="Proteomes" id="UP000019384"/>
    </source>
</evidence>
<name>W6MX54_9ASCO</name>
<dbReference type="GeneID" id="34521673"/>
<dbReference type="RefSeq" id="XP_022460285.1">
    <property type="nucleotide sequence ID" value="XM_022600994.1"/>
</dbReference>
<proteinExistence type="predicted"/>
<accession>W6MX54</accession>
<evidence type="ECO:0008006" key="3">
    <source>
        <dbReference type="Google" id="ProtNLM"/>
    </source>
</evidence>
<dbReference type="InterPro" id="IPR050600">
    <property type="entry name" value="SETD3_SETD6_MTase"/>
</dbReference>
<dbReference type="PANTHER" id="PTHR13271:SF147">
    <property type="entry name" value="PROTEIN-LYSINE N-METHYLTRANSFERASE EFM1-RELATED"/>
    <property type="match status" value="1"/>
</dbReference>
<reference evidence="1" key="1">
    <citation type="submission" date="2013-12" db="EMBL/GenBank/DDBJ databases">
        <authorList>
            <person name="Genoscope - CEA"/>
        </authorList>
    </citation>
    <scope>NUCLEOTIDE SEQUENCE</scope>
    <source>
        <strain evidence="1">CBS 1993</strain>
    </source>
</reference>
<dbReference type="PANTHER" id="PTHR13271">
    <property type="entry name" value="UNCHARACTERIZED PUTATIVE METHYLTRANSFERASE"/>
    <property type="match status" value="1"/>
</dbReference>
<sequence length="535" mass="61534">MSISSEIDSKISPLFEWATKNGAHIDPRIQFQRYGLTDGVMASVKRSEADDIAGLKIWIPHNLELSSEVAKESLIPGSSVQPSNEMLKVFLAWGRGNQDVGITFLPYIRSLPQSSEEINTVLSWSLTEREILLENTTLDIEVNRRLALLVQEWENVYRILMSSDNCIEAIKNIDSTLFKDHAAEVSRDLYSTQDYWWSFPNYLWAHSVLASRAFPYRLFKKHVQEDAMVLLPVIDLLNHKPKSHVQWNVVETGFELVPDVDLSTLELVNNYGPKSNSELLLGYGFAYDNNEFDHVVFMRKPSDFSSHWLGRNQEVVQFFKHKLSDYTWLNFGSDVFIFRVQEKIPPEMLQLVSLLSMLDSDKKTLGVAHEIPDRATLRMALHAVSELRTEFDLRRKILPKEASIDKKLSQRNCSTKNRDNALSLIRGQSRVFTTISRQMKELENRLLNSHKKSHVSAARILKYDNAASEIQSGDLIMKEWLENLRTRWKPEWINEDTFVGQSPSDIIRLYGYQRPGKAAESILVQSLTIPNFSEL</sequence>
<dbReference type="InterPro" id="IPR046341">
    <property type="entry name" value="SET_dom_sf"/>
</dbReference>
<dbReference type="STRING" id="1382522.W6MX54"/>
<dbReference type="AlphaFoldDB" id="W6MX54"/>
<dbReference type="EMBL" id="HG793129">
    <property type="protein sequence ID" value="CDK28295.1"/>
    <property type="molecule type" value="Genomic_DNA"/>
</dbReference>
<dbReference type="GO" id="GO:0016279">
    <property type="term" value="F:protein-lysine N-methyltransferase activity"/>
    <property type="evidence" value="ECO:0007669"/>
    <property type="project" value="TreeGrafter"/>
</dbReference>